<dbReference type="Gene3D" id="3.30.70.1290">
    <property type="entry name" value="Transposase IS200-like"/>
    <property type="match status" value="1"/>
</dbReference>
<keyword evidence="3" id="KW-1185">Reference proteome</keyword>
<dbReference type="GO" id="GO:0003677">
    <property type="term" value="F:DNA binding"/>
    <property type="evidence" value="ECO:0007669"/>
    <property type="project" value="InterPro"/>
</dbReference>
<dbReference type="STRING" id="1424294.Gferi_21475"/>
<evidence type="ECO:0000313" key="3">
    <source>
        <dbReference type="Proteomes" id="UP000095743"/>
    </source>
</evidence>
<proteinExistence type="predicted"/>
<dbReference type="SMART" id="SM01321">
    <property type="entry name" value="Y1_Tnp"/>
    <property type="match status" value="1"/>
</dbReference>
<protein>
    <submittedName>
        <fullName evidence="2">Transposase</fullName>
    </submittedName>
</protein>
<dbReference type="EMBL" id="CP017269">
    <property type="protein sequence ID" value="AOT71876.1"/>
    <property type="molecule type" value="Genomic_DNA"/>
</dbReference>
<evidence type="ECO:0000313" key="2">
    <source>
        <dbReference type="EMBL" id="AOT71876.1"/>
    </source>
</evidence>
<name>A0A1D8GLT3_9FIRM</name>
<organism evidence="2 3">
    <name type="scientific">Geosporobacter ferrireducens</name>
    <dbReference type="NCBI Taxonomy" id="1424294"/>
    <lineage>
        <taxon>Bacteria</taxon>
        <taxon>Bacillati</taxon>
        <taxon>Bacillota</taxon>
        <taxon>Clostridia</taxon>
        <taxon>Peptostreptococcales</taxon>
        <taxon>Thermotaleaceae</taxon>
        <taxon>Geosporobacter</taxon>
    </lineage>
</organism>
<dbReference type="PANTHER" id="PTHR34322:SF2">
    <property type="entry name" value="TRANSPOSASE IS200-LIKE DOMAIN-CONTAINING PROTEIN"/>
    <property type="match status" value="1"/>
</dbReference>
<dbReference type="GO" id="GO:0006313">
    <property type="term" value="P:DNA transposition"/>
    <property type="evidence" value="ECO:0007669"/>
    <property type="project" value="InterPro"/>
</dbReference>
<dbReference type="InterPro" id="IPR036515">
    <property type="entry name" value="Transposase_17_sf"/>
</dbReference>
<dbReference type="SUPFAM" id="SSF143422">
    <property type="entry name" value="Transposase IS200-like"/>
    <property type="match status" value="1"/>
</dbReference>
<dbReference type="InterPro" id="IPR002686">
    <property type="entry name" value="Transposase_17"/>
</dbReference>
<dbReference type="Pfam" id="PF01797">
    <property type="entry name" value="Y1_Tnp"/>
    <property type="match status" value="1"/>
</dbReference>
<gene>
    <name evidence="2" type="ORF">Gferi_21475</name>
</gene>
<dbReference type="PANTHER" id="PTHR34322">
    <property type="entry name" value="TRANSPOSASE, Y1_TNP DOMAIN-CONTAINING"/>
    <property type="match status" value="1"/>
</dbReference>
<dbReference type="OrthoDB" id="9788881at2"/>
<evidence type="ECO:0000259" key="1">
    <source>
        <dbReference type="SMART" id="SM01321"/>
    </source>
</evidence>
<accession>A0A1D8GLT3</accession>
<dbReference type="KEGG" id="gfe:Gferi_21475"/>
<sequence length="259" mass="30429">MPRQAREKSKSGVYHIMIRGANRQEIFHDEEDRSRFLEILNRFKIKAKIKALGWCLMDNHIHLLLSEGTEELAITMKRIGVSYVWYYNNKYKTTGHLYQDRYKSENVETDEYLLTVIRYIHQNPVKSEKVKKIEEWKWSSCLGYYGKAIYPEGLLDSKLILDMFSEDKGIAIAKFRKFNEQINNDSCLDNTSDEKVRLSDEEAREEIGKIIGKMEMAQLKSFPKLKRDELIRKVKRIEGISQRQAARILGISPNLIFKA</sequence>
<dbReference type="AlphaFoldDB" id="A0A1D8GLT3"/>
<dbReference type="Proteomes" id="UP000095743">
    <property type="component" value="Chromosome"/>
</dbReference>
<reference evidence="2 3" key="1">
    <citation type="submission" date="2016-09" db="EMBL/GenBank/DDBJ databases">
        <title>Genomic analysis reveals versatility of anaerobic energy metabolism of Geosporobacter ferrireducens IRF9 of phylum Firmicutes.</title>
        <authorList>
            <person name="Kim S.-J."/>
        </authorList>
    </citation>
    <scope>NUCLEOTIDE SEQUENCE [LARGE SCALE GENOMIC DNA]</scope>
    <source>
        <strain evidence="2 3">IRF9</strain>
    </source>
</reference>
<dbReference type="GO" id="GO:0004803">
    <property type="term" value="F:transposase activity"/>
    <property type="evidence" value="ECO:0007669"/>
    <property type="project" value="InterPro"/>
</dbReference>
<dbReference type="RefSeq" id="WP_069980164.1">
    <property type="nucleotide sequence ID" value="NZ_CP017269.1"/>
</dbReference>
<feature type="domain" description="Transposase IS200-like" evidence="1">
    <location>
        <begin position="9"/>
        <end position="123"/>
    </location>
</feature>